<proteinExistence type="predicted"/>
<accession>A0A2H3JT00</accession>
<dbReference type="AlphaFoldDB" id="A0A2H3JT00"/>
<reference evidence="2 3" key="1">
    <citation type="journal article" date="2012" name="Science">
        <title>The Paleozoic origin of enzymatic lignin decomposition reconstructed from 31 fungal genomes.</title>
        <authorList>
            <person name="Floudas D."/>
            <person name="Binder M."/>
            <person name="Riley R."/>
            <person name="Barry K."/>
            <person name="Blanchette R.A."/>
            <person name="Henrissat B."/>
            <person name="Martinez A.T."/>
            <person name="Otillar R."/>
            <person name="Spatafora J.W."/>
            <person name="Yadav J.S."/>
            <person name="Aerts A."/>
            <person name="Benoit I."/>
            <person name="Boyd A."/>
            <person name="Carlson A."/>
            <person name="Copeland A."/>
            <person name="Coutinho P.M."/>
            <person name="de Vries R.P."/>
            <person name="Ferreira P."/>
            <person name="Findley K."/>
            <person name="Foster B."/>
            <person name="Gaskell J."/>
            <person name="Glotzer D."/>
            <person name="Gorecki P."/>
            <person name="Heitman J."/>
            <person name="Hesse C."/>
            <person name="Hori C."/>
            <person name="Igarashi K."/>
            <person name="Jurgens J.A."/>
            <person name="Kallen N."/>
            <person name="Kersten P."/>
            <person name="Kohler A."/>
            <person name="Kuees U."/>
            <person name="Kumar T.K.A."/>
            <person name="Kuo A."/>
            <person name="LaButti K."/>
            <person name="Larrondo L.F."/>
            <person name="Lindquist E."/>
            <person name="Ling A."/>
            <person name="Lombard V."/>
            <person name="Lucas S."/>
            <person name="Lundell T."/>
            <person name="Martin R."/>
            <person name="McLaughlin D.J."/>
            <person name="Morgenstern I."/>
            <person name="Morin E."/>
            <person name="Murat C."/>
            <person name="Nagy L.G."/>
            <person name="Nolan M."/>
            <person name="Ohm R.A."/>
            <person name="Patyshakuliyeva A."/>
            <person name="Rokas A."/>
            <person name="Ruiz-Duenas F.J."/>
            <person name="Sabat G."/>
            <person name="Salamov A."/>
            <person name="Samejima M."/>
            <person name="Schmutz J."/>
            <person name="Slot J.C."/>
            <person name="St John F."/>
            <person name="Stenlid J."/>
            <person name="Sun H."/>
            <person name="Sun S."/>
            <person name="Syed K."/>
            <person name="Tsang A."/>
            <person name="Wiebenga A."/>
            <person name="Young D."/>
            <person name="Pisabarro A."/>
            <person name="Eastwood D.C."/>
            <person name="Martin F."/>
            <person name="Cullen D."/>
            <person name="Grigoriev I.V."/>
            <person name="Hibbett D.S."/>
        </authorList>
    </citation>
    <scope>NUCLEOTIDE SEQUENCE [LARGE SCALE GENOMIC DNA]</scope>
    <source>
        <strain evidence="2 3">MD-104</strain>
    </source>
</reference>
<evidence type="ECO:0000313" key="2">
    <source>
        <dbReference type="EMBL" id="PCH39197.1"/>
    </source>
</evidence>
<evidence type="ECO:0000313" key="3">
    <source>
        <dbReference type="Proteomes" id="UP000218811"/>
    </source>
</evidence>
<name>A0A2H3JT00_WOLCO</name>
<sequence length="120" mass="13099">MLGVFNEDLAMDSWPENDKAIPIIPLTTLASRRASVWASGRPGLGKIPELPTHDGAYDGTNKGPDVPRLRSPAPIAGPSSTAAGPSASRAVSTKRRKRNWSELLPPRERHEHMAKWARQN</sequence>
<feature type="compositionally biased region" description="Low complexity" evidence="1">
    <location>
        <begin position="71"/>
        <end position="88"/>
    </location>
</feature>
<feature type="compositionally biased region" description="Basic and acidic residues" evidence="1">
    <location>
        <begin position="105"/>
        <end position="114"/>
    </location>
</feature>
<gene>
    <name evidence="2" type="ORF">WOLCODRAFT_158737</name>
</gene>
<keyword evidence="3" id="KW-1185">Reference proteome</keyword>
<feature type="region of interest" description="Disordered" evidence="1">
    <location>
        <begin position="41"/>
        <end position="120"/>
    </location>
</feature>
<organism evidence="2 3">
    <name type="scientific">Wolfiporia cocos (strain MD-104)</name>
    <name type="common">Brown rot fungus</name>
    <dbReference type="NCBI Taxonomy" id="742152"/>
    <lineage>
        <taxon>Eukaryota</taxon>
        <taxon>Fungi</taxon>
        <taxon>Dikarya</taxon>
        <taxon>Basidiomycota</taxon>
        <taxon>Agaricomycotina</taxon>
        <taxon>Agaricomycetes</taxon>
        <taxon>Polyporales</taxon>
        <taxon>Phaeolaceae</taxon>
        <taxon>Wolfiporia</taxon>
    </lineage>
</organism>
<evidence type="ECO:0000256" key="1">
    <source>
        <dbReference type="SAM" id="MobiDB-lite"/>
    </source>
</evidence>
<dbReference type="Proteomes" id="UP000218811">
    <property type="component" value="Unassembled WGS sequence"/>
</dbReference>
<protein>
    <submittedName>
        <fullName evidence="2">Uncharacterized protein</fullName>
    </submittedName>
</protein>
<dbReference type="EMBL" id="KB467965">
    <property type="protein sequence ID" value="PCH39197.1"/>
    <property type="molecule type" value="Genomic_DNA"/>
</dbReference>